<dbReference type="Pfam" id="PF10320">
    <property type="entry name" value="7TM_GPCR_Srsx"/>
    <property type="match status" value="1"/>
</dbReference>
<dbReference type="Gene3D" id="1.20.1070.10">
    <property type="entry name" value="Rhodopsin 7-helix transmembrane proteins"/>
    <property type="match status" value="1"/>
</dbReference>
<dbReference type="GO" id="GO:0016020">
    <property type="term" value="C:membrane"/>
    <property type="evidence" value="ECO:0007669"/>
    <property type="project" value="UniProtKB-SubCell"/>
</dbReference>
<gene>
    <name evidence="6" type="ORF">MENT_LOCUS44091</name>
</gene>
<feature type="transmembrane region" description="Helical" evidence="5">
    <location>
        <begin position="242"/>
        <end position="264"/>
    </location>
</feature>
<dbReference type="InterPro" id="IPR000276">
    <property type="entry name" value="GPCR_Rhodpsn"/>
</dbReference>
<evidence type="ECO:0000256" key="1">
    <source>
        <dbReference type="ARBA" id="ARBA00004370"/>
    </source>
</evidence>
<name>A0A6V7WW90_MELEN</name>
<accession>A0A6V7WW90</accession>
<keyword evidence="4 5" id="KW-0472">Membrane</keyword>
<feature type="transmembrane region" description="Helical" evidence="5">
    <location>
        <begin position="70"/>
        <end position="97"/>
    </location>
</feature>
<feature type="transmembrane region" description="Helical" evidence="5">
    <location>
        <begin position="41"/>
        <end position="64"/>
    </location>
</feature>
<evidence type="ECO:0000313" key="7">
    <source>
        <dbReference type="Proteomes" id="UP000580250"/>
    </source>
</evidence>
<evidence type="ECO:0000313" key="6">
    <source>
        <dbReference type="EMBL" id="CAD2191268.1"/>
    </source>
</evidence>
<dbReference type="EMBL" id="CAJEWN010000867">
    <property type="protein sequence ID" value="CAD2191268.1"/>
    <property type="molecule type" value="Genomic_DNA"/>
</dbReference>
<protein>
    <submittedName>
        <fullName evidence="6">Uncharacterized protein</fullName>
    </submittedName>
</protein>
<evidence type="ECO:0000256" key="2">
    <source>
        <dbReference type="ARBA" id="ARBA00022692"/>
    </source>
</evidence>
<comment type="subcellular location">
    <subcellularLocation>
        <location evidence="1">Membrane</location>
    </subcellularLocation>
</comment>
<dbReference type="AlphaFoldDB" id="A0A6V7WW90"/>
<dbReference type="SMART" id="SM01381">
    <property type="entry name" value="7TM_GPCR_Srsx"/>
    <property type="match status" value="1"/>
</dbReference>
<evidence type="ECO:0000256" key="5">
    <source>
        <dbReference type="SAM" id="Phobius"/>
    </source>
</evidence>
<comment type="caution">
    <text evidence="6">The sequence shown here is derived from an EMBL/GenBank/DDBJ whole genome shotgun (WGS) entry which is preliminary data.</text>
</comment>
<dbReference type="Proteomes" id="UP000580250">
    <property type="component" value="Unassembled WGS sequence"/>
</dbReference>
<dbReference type="OrthoDB" id="5863619at2759"/>
<organism evidence="6 7">
    <name type="scientific">Meloidogyne enterolobii</name>
    <name type="common">Root-knot nematode worm</name>
    <name type="synonym">Meloidogyne mayaguensis</name>
    <dbReference type="NCBI Taxonomy" id="390850"/>
    <lineage>
        <taxon>Eukaryota</taxon>
        <taxon>Metazoa</taxon>
        <taxon>Ecdysozoa</taxon>
        <taxon>Nematoda</taxon>
        <taxon>Chromadorea</taxon>
        <taxon>Rhabditida</taxon>
        <taxon>Tylenchina</taxon>
        <taxon>Tylenchomorpha</taxon>
        <taxon>Tylenchoidea</taxon>
        <taxon>Meloidogynidae</taxon>
        <taxon>Meloidogyninae</taxon>
        <taxon>Meloidogyne</taxon>
    </lineage>
</organism>
<feature type="transmembrane region" description="Helical" evidence="5">
    <location>
        <begin position="6"/>
        <end position="29"/>
    </location>
</feature>
<feature type="transmembrane region" description="Helical" evidence="5">
    <location>
        <begin position="118"/>
        <end position="138"/>
    </location>
</feature>
<keyword evidence="2 5" id="KW-0812">Transmembrane</keyword>
<proteinExistence type="predicted"/>
<sequence length="313" mass="35248">MPDLSISRINVVVDLIGIPFFLILVYVTIKHKKLQGTCHKLIGIYAACCILSKIQILPPFIIMITKIDVPLWLCALIDILPIAGSFNIYSLMLVIAIDRILSIFFPIWYSSRGDSFHFPFMYGISSLFPLTFIIFVIITTIQDPMHQNFCFLSDLITLKGEENFHVACLVFNWTTVACYILLILKVFWEGKKGKLSTIKMALFKSLFLIMGIQIGGWIFSSIGFYLVDKGFIKIFNEGNNDLIGISINCISSLSSTFEVPAVFLSSSEHRKALKKTLGYETSSVYQMTVQNKISPTKNPVMVQPATPENVQKS</sequence>
<evidence type="ECO:0000256" key="3">
    <source>
        <dbReference type="ARBA" id="ARBA00022989"/>
    </source>
</evidence>
<dbReference type="InterPro" id="IPR047130">
    <property type="entry name" value="7TM_GPCR_Srsx_nematod"/>
</dbReference>
<dbReference type="SUPFAM" id="SSF81321">
    <property type="entry name" value="Family A G protein-coupled receptor-like"/>
    <property type="match status" value="1"/>
</dbReference>
<dbReference type="PANTHER" id="PTHR23360">
    <property type="entry name" value="G-PROTEIN COUPLED RECEPTORS FAMILY 1 PROFILE DOMAIN-CONTAINING PROTEIN-RELATED"/>
    <property type="match status" value="1"/>
</dbReference>
<feature type="transmembrane region" description="Helical" evidence="5">
    <location>
        <begin position="164"/>
        <end position="184"/>
    </location>
</feature>
<feature type="transmembrane region" description="Helical" evidence="5">
    <location>
        <begin position="205"/>
        <end position="227"/>
    </location>
</feature>
<reference evidence="6 7" key="1">
    <citation type="submission" date="2020-08" db="EMBL/GenBank/DDBJ databases">
        <authorList>
            <person name="Koutsovoulos G."/>
            <person name="Danchin GJ E."/>
        </authorList>
    </citation>
    <scope>NUCLEOTIDE SEQUENCE [LARGE SCALE GENOMIC DNA]</scope>
</reference>
<dbReference type="GO" id="GO:0004930">
    <property type="term" value="F:G protein-coupled receptor activity"/>
    <property type="evidence" value="ECO:0007669"/>
    <property type="project" value="InterPro"/>
</dbReference>
<keyword evidence="3 5" id="KW-1133">Transmembrane helix</keyword>
<dbReference type="PANTHER" id="PTHR23360:SF5">
    <property type="entry name" value="G-PROTEIN COUPLED RECEPTORS FAMILY 1 PROFILE DOMAIN-CONTAINING PROTEIN"/>
    <property type="match status" value="1"/>
</dbReference>
<dbReference type="InterPro" id="IPR019424">
    <property type="entry name" value="7TM_GPCR_Srsx"/>
</dbReference>
<evidence type="ECO:0000256" key="4">
    <source>
        <dbReference type="ARBA" id="ARBA00023136"/>
    </source>
</evidence>